<dbReference type="Proteomes" id="UP001321475">
    <property type="component" value="Chromosome"/>
</dbReference>
<protein>
    <recommendedName>
        <fullName evidence="3">DUF2316 family protein</fullName>
    </recommendedName>
</protein>
<dbReference type="Pfam" id="PF10078">
    <property type="entry name" value="DUF2316"/>
    <property type="match status" value="1"/>
</dbReference>
<accession>A0ABN6XAD9</accession>
<dbReference type="InterPro" id="IPR018757">
    <property type="entry name" value="DUF2316"/>
</dbReference>
<sequence length="100" mass="11345">MSLNTLEMQQTSQELRANLGISGLTVPDLATELDMEPTTVESVLAMDGSADPADVWLVRDHMQNTILMRRRTPFPYTRLTDEMRTVAKSWFSLHEAPLPR</sequence>
<dbReference type="RefSeq" id="WP_286218976.1">
    <property type="nucleotide sequence ID" value="NZ_AP027729.1"/>
</dbReference>
<evidence type="ECO:0008006" key="3">
    <source>
        <dbReference type="Google" id="ProtNLM"/>
    </source>
</evidence>
<keyword evidence="2" id="KW-1185">Reference proteome</keyword>
<evidence type="ECO:0000313" key="1">
    <source>
        <dbReference type="EMBL" id="BDZ41902.1"/>
    </source>
</evidence>
<organism evidence="1 2">
    <name type="scientific">Paraoerskovia sediminicola</name>
    <dbReference type="NCBI Taxonomy" id="1138587"/>
    <lineage>
        <taxon>Bacteria</taxon>
        <taxon>Bacillati</taxon>
        <taxon>Actinomycetota</taxon>
        <taxon>Actinomycetes</taxon>
        <taxon>Micrococcales</taxon>
        <taxon>Cellulomonadaceae</taxon>
        <taxon>Paraoerskovia</taxon>
    </lineage>
</organism>
<proteinExistence type="predicted"/>
<reference evidence="2" key="1">
    <citation type="journal article" date="2019" name="Int. J. Syst. Evol. Microbiol.">
        <title>The Global Catalogue of Microorganisms (GCM) 10K type strain sequencing project: providing services to taxonomists for standard genome sequencing and annotation.</title>
        <authorList>
            <consortium name="The Broad Institute Genomics Platform"/>
            <consortium name="The Broad Institute Genome Sequencing Center for Infectious Disease"/>
            <person name="Wu L."/>
            <person name="Ma J."/>
        </authorList>
    </citation>
    <scope>NUCLEOTIDE SEQUENCE [LARGE SCALE GENOMIC DNA]</scope>
    <source>
        <strain evidence="2">NBRC 108565</strain>
    </source>
</reference>
<evidence type="ECO:0000313" key="2">
    <source>
        <dbReference type="Proteomes" id="UP001321475"/>
    </source>
</evidence>
<dbReference type="EMBL" id="AP027729">
    <property type="protein sequence ID" value="BDZ41902.1"/>
    <property type="molecule type" value="Genomic_DNA"/>
</dbReference>
<gene>
    <name evidence="1" type="ORF">GCM10025865_12010</name>
</gene>
<name>A0ABN6XAD9_9CELL</name>